<dbReference type="EnsemblPlants" id="LPERR09G03230.1">
    <property type="protein sequence ID" value="LPERR09G03230.1"/>
    <property type="gene ID" value="LPERR09G03230"/>
</dbReference>
<evidence type="ECO:0000256" key="2">
    <source>
        <dbReference type="SAM" id="Phobius"/>
    </source>
</evidence>
<organism evidence="3 4">
    <name type="scientific">Leersia perrieri</name>
    <dbReference type="NCBI Taxonomy" id="77586"/>
    <lineage>
        <taxon>Eukaryota</taxon>
        <taxon>Viridiplantae</taxon>
        <taxon>Streptophyta</taxon>
        <taxon>Embryophyta</taxon>
        <taxon>Tracheophyta</taxon>
        <taxon>Spermatophyta</taxon>
        <taxon>Magnoliopsida</taxon>
        <taxon>Liliopsida</taxon>
        <taxon>Poales</taxon>
        <taxon>Poaceae</taxon>
        <taxon>BOP clade</taxon>
        <taxon>Oryzoideae</taxon>
        <taxon>Oryzeae</taxon>
        <taxon>Oryzinae</taxon>
        <taxon>Leersia</taxon>
    </lineage>
</organism>
<evidence type="ECO:0000256" key="1">
    <source>
        <dbReference type="SAM" id="MobiDB-lite"/>
    </source>
</evidence>
<dbReference type="InterPro" id="IPR004158">
    <property type="entry name" value="DUF247_pln"/>
</dbReference>
<dbReference type="Pfam" id="PF03140">
    <property type="entry name" value="DUF247"/>
    <property type="match status" value="1"/>
</dbReference>
<dbReference type="Gramene" id="LPERR09G03230.1">
    <property type="protein sequence ID" value="LPERR09G03230.1"/>
    <property type="gene ID" value="LPERR09G03230"/>
</dbReference>
<keyword evidence="2" id="KW-0472">Membrane</keyword>
<dbReference type="HOGENOM" id="CLU_020188_5_3_1"/>
<keyword evidence="2" id="KW-1133">Transmembrane helix</keyword>
<feature type="compositionally biased region" description="Low complexity" evidence="1">
    <location>
        <begin position="150"/>
        <end position="172"/>
    </location>
</feature>
<dbReference type="STRING" id="77586.A0A0D9XC89"/>
<dbReference type="Proteomes" id="UP000032180">
    <property type="component" value="Chromosome 9"/>
</dbReference>
<reference evidence="3" key="3">
    <citation type="submission" date="2015-04" db="UniProtKB">
        <authorList>
            <consortium name="EnsemblPlants"/>
        </authorList>
    </citation>
    <scope>IDENTIFICATION</scope>
</reference>
<dbReference type="PANTHER" id="PTHR31170">
    <property type="entry name" value="BNAC04G53230D PROTEIN"/>
    <property type="match status" value="1"/>
</dbReference>
<reference evidence="4" key="2">
    <citation type="submission" date="2013-12" db="EMBL/GenBank/DDBJ databases">
        <authorList>
            <person name="Yu Y."/>
            <person name="Lee S."/>
            <person name="de Baynast K."/>
            <person name="Wissotski M."/>
            <person name="Liu L."/>
            <person name="Talag J."/>
            <person name="Goicoechea J."/>
            <person name="Angelova A."/>
            <person name="Jetty R."/>
            <person name="Kudrna D."/>
            <person name="Golser W."/>
            <person name="Rivera L."/>
            <person name="Zhang J."/>
            <person name="Wing R."/>
        </authorList>
    </citation>
    <scope>NUCLEOTIDE SEQUENCE</scope>
</reference>
<proteinExistence type="predicted"/>
<reference evidence="3 4" key="1">
    <citation type="submission" date="2012-08" db="EMBL/GenBank/DDBJ databases">
        <title>Oryza genome evolution.</title>
        <authorList>
            <person name="Wing R.A."/>
        </authorList>
    </citation>
    <scope>NUCLEOTIDE SEQUENCE</scope>
</reference>
<name>A0A0D9XC89_9ORYZ</name>
<dbReference type="PANTHER" id="PTHR31170:SF18">
    <property type="entry name" value="(WILD MALAYSIAN BANANA) HYPOTHETICAL PROTEIN"/>
    <property type="match status" value="1"/>
</dbReference>
<keyword evidence="2" id="KW-0812">Transmembrane</keyword>
<evidence type="ECO:0000313" key="3">
    <source>
        <dbReference type="EnsemblPlants" id="LPERR09G03230.1"/>
    </source>
</evidence>
<dbReference type="eggNOG" id="ENOG502RY48">
    <property type="taxonomic scope" value="Eukaryota"/>
</dbReference>
<sequence>MDISGNEETTIDIQSLVEELMASCKRGGFASKRSGDKIPWLNEQVDVPDVVCIGPYYRDPLHQTESEKMAMLDGVLPADEQHKAATLTRLVEAVTAVGNDAMDHYPDSARNMMSSREFVQMLVLDGCYILGKFVLPHCLNSSVSLSPATSHSGGVSASASSQISGGSGSPAAKEQGAEEMKNVELVRNVFYLVENQIPFLVLDTIHEVLHGGLSTCTAAVADTLARHLREHLKQFGYSILPAKVDKPWHLLHLLHMHLQPSRGRGVDVDHVGTSGNIVARPSSSPTAVVYRWRAATKYHESGVRFRRQQLEPTTAAGGRTTQSILDVRFDEQKLCLCVPLLTVDDNTCAMLRNLMQLEKHNPEELGTRVTAYCLFMSQIAGTAADVELLVKKGIIVHALRTDSDAAERLAGLCNGITIDLDEPKHSYLHKTRKLLEEKLESRPVRWMTQLRRKHCGTPWLMFGLLVAFLAFSNGILQSVYTALGYYATIHHHA</sequence>
<feature type="transmembrane region" description="Helical" evidence="2">
    <location>
        <begin position="459"/>
        <end position="487"/>
    </location>
</feature>
<evidence type="ECO:0000313" key="4">
    <source>
        <dbReference type="Proteomes" id="UP000032180"/>
    </source>
</evidence>
<keyword evidence="4" id="KW-1185">Reference proteome</keyword>
<accession>A0A0D9XC89</accession>
<feature type="region of interest" description="Disordered" evidence="1">
    <location>
        <begin position="150"/>
        <end position="176"/>
    </location>
</feature>
<protein>
    <submittedName>
        <fullName evidence="3">Uncharacterized protein</fullName>
    </submittedName>
</protein>
<dbReference type="AlphaFoldDB" id="A0A0D9XC89"/>